<gene>
    <name evidence="1" type="primary">ZNF236</name>
</gene>
<reference evidence="1" key="1">
    <citation type="submission" date="2016-05" db="EMBL/GenBank/DDBJ databases">
        <authorList>
            <person name="Lavstsen T."/>
            <person name="Jespersen J.S."/>
        </authorList>
    </citation>
    <scope>NUCLEOTIDE SEQUENCE</scope>
    <source>
        <tissue evidence="1">Brain</tissue>
    </source>
</reference>
<protein>
    <submittedName>
        <fullName evidence="1">Zinc finger protein 236</fullName>
    </submittedName>
</protein>
<evidence type="ECO:0000313" key="1">
    <source>
        <dbReference type="EMBL" id="SBQ49146.1"/>
    </source>
</evidence>
<feature type="non-terminal residue" evidence="1">
    <location>
        <position position="58"/>
    </location>
</feature>
<name>A0A1A8ERN2_9TELE</name>
<feature type="non-terminal residue" evidence="1">
    <location>
        <position position="1"/>
    </location>
</feature>
<proteinExistence type="predicted"/>
<reference evidence="1" key="2">
    <citation type="submission" date="2016-06" db="EMBL/GenBank/DDBJ databases">
        <title>The genome of a short-lived fish provides insights into sex chromosome evolution and the genetic control of aging.</title>
        <authorList>
            <person name="Reichwald K."/>
            <person name="Felder M."/>
            <person name="Petzold A."/>
            <person name="Koch P."/>
            <person name="Groth M."/>
            <person name="Platzer M."/>
        </authorList>
    </citation>
    <scope>NUCLEOTIDE SEQUENCE</scope>
    <source>
        <tissue evidence="1">Brain</tissue>
    </source>
</reference>
<accession>A0A1A8ERN2</accession>
<organism evidence="1">
    <name type="scientific">Nothobranchius korthausae</name>
    <dbReference type="NCBI Taxonomy" id="1143690"/>
    <lineage>
        <taxon>Eukaryota</taxon>
        <taxon>Metazoa</taxon>
        <taxon>Chordata</taxon>
        <taxon>Craniata</taxon>
        <taxon>Vertebrata</taxon>
        <taxon>Euteleostomi</taxon>
        <taxon>Actinopterygii</taxon>
        <taxon>Neopterygii</taxon>
        <taxon>Teleostei</taxon>
        <taxon>Neoteleostei</taxon>
        <taxon>Acanthomorphata</taxon>
        <taxon>Ovalentaria</taxon>
        <taxon>Atherinomorphae</taxon>
        <taxon>Cyprinodontiformes</taxon>
        <taxon>Nothobranchiidae</taxon>
        <taxon>Nothobranchius</taxon>
    </lineage>
</organism>
<dbReference type="AlphaFoldDB" id="A0A1A8ERN2"/>
<sequence length="58" mass="6644">RHVTNIRFHCGYAECPAFTTVITLQKHMYRVHTPTVKSRAQTQGHALTCKFEGLLKIC</sequence>
<dbReference type="EMBL" id="HAEB01002619">
    <property type="protein sequence ID" value="SBQ49146.1"/>
    <property type="molecule type" value="Transcribed_RNA"/>
</dbReference>